<dbReference type="Proteomes" id="UP000055136">
    <property type="component" value="Chromosome"/>
</dbReference>
<dbReference type="KEGG" id="tee:Tel_04705"/>
<evidence type="ECO:0000313" key="1">
    <source>
        <dbReference type="EMBL" id="ALP52503.1"/>
    </source>
</evidence>
<organism evidence="1 2">
    <name type="scientific">Candidatus Tenderia electrophaga</name>
    <dbReference type="NCBI Taxonomy" id="1748243"/>
    <lineage>
        <taxon>Bacteria</taxon>
        <taxon>Pseudomonadati</taxon>
        <taxon>Pseudomonadota</taxon>
        <taxon>Gammaproteobacteria</taxon>
        <taxon>Candidatus Tenderiales</taxon>
        <taxon>Candidatus Tenderiaceae</taxon>
        <taxon>Candidatus Tenderia</taxon>
    </lineage>
</organism>
<accession>A0A0S2TBJ2</accession>
<sequence>MAWLLLAGPAFTAAAQPQHALPESFEATYVLSMGPLSLAEMKRKLYKNEDGHYVFESYSKPIGYARWFTDSTLLEKTEWVYHEQHLRPLKYSYDRQSSDKERHVKLTFDWDKMRVTNTINNDPWSMDVPQGTLDKLLYHLAVMYDLERGDESLNYQVADGGTLKTYTFHKLAEETIETPLGRFKTVKLERPGSRDTILWCAKELNYLPVRIMQEEDGRKLVLKLKSIKGLPADTPNTTASIKP</sequence>
<proteinExistence type="predicted"/>
<dbReference type="STRING" id="1748243.Tel_04705"/>
<reference evidence="1" key="1">
    <citation type="submission" date="2015-10" db="EMBL/GenBank/DDBJ databases">
        <title>Description of Candidatus Tenderia electrophaga gen. nov, sp. nov., an Uncultivated Electroautotroph from a Biocathode Enrichment.</title>
        <authorList>
            <person name="Eddie B.J."/>
            <person name="Malanoski A.P."/>
            <person name="Wang Z."/>
            <person name="Hall R.J."/>
            <person name="Oh S.D."/>
            <person name="Heiner C."/>
            <person name="Lin B."/>
            <person name="Strycharz-Glaven S.M."/>
        </authorList>
    </citation>
    <scope>NUCLEOTIDE SEQUENCE [LARGE SCALE GENOMIC DNA]</scope>
    <source>
        <strain evidence="1">NRL1</strain>
    </source>
</reference>
<keyword evidence="2" id="KW-1185">Reference proteome</keyword>
<name>A0A0S2TBJ2_9GAMM</name>
<dbReference type="InterPro" id="IPR021457">
    <property type="entry name" value="DUF3108"/>
</dbReference>
<gene>
    <name evidence="1" type="ORF">Tel_04705</name>
</gene>
<dbReference type="EMBL" id="CP013099">
    <property type="protein sequence ID" value="ALP52503.1"/>
    <property type="molecule type" value="Genomic_DNA"/>
</dbReference>
<dbReference type="Pfam" id="PF11306">
    <property type="entry name" value="DUF3108"/>
    <property type="match status" value="1"/>
</dbReference>
<protein>
    <recommendedName>
        <fullName evidence="3">Isoprenoid biosynthesis protein</fullName>
    </recommendedName>
</protein>
<dbReference type="AlphaFoldDB" id="A0A0S2TBJ2"/>
<evidence type="ECO:0000313" key="2">
    <source>
        <dbReference type="Proteomes" id="UP000055136"/>
    </source>
</evidence>
<evidence type="ECO:0008006" key="3">
    <source>
        <dbReference type="Google" id="ProtNLM"/>
    </source>
</evidence>